<dbReference type="PROSITE" id="PS51257">
    <property type="entry name" value="PROKAR_LIPOPROTEIN"/>
    <property type="match status" value="1"/>
</dbReference>
<dbReference type="InterPro" id="IPR051637">
    <property type="entry name" value="Ank_repeat_dom-contain_49"/>
</dbReference>
<keyword evidence="1" id="KW-0677">Repeat</keyword>
<keyword evidence="2 3" id="KW-0040">ANK repeat</keyword>
<protein>
    <recommendedName>
        <fullName evidence="7">Ankyrin repeat domain-containing protein</fullName>
    </recommendedName>
</protein>
<dbReference type="Gene3D" id="1.25.40.20">
    <property type="entry name" value="Ankyrin repeat-containing domain"/>
    <property type="match status" value="1"/>
</dbReference>
<dbReference type="RefSeq" id="WP_251778163.1">
    <property type="nucleotide sequence ID" value="NZ_JAMKFE010000005.1"/>
</dbReference>
<evidence type="ECO:0000256" key="3">
    <source>
        <dbReference type="PROSITE-ProRule" id="PRU00023"/>
    </source>
</evidence>
<name>A0ABT0YMK7_9BURK</name>
<sequence>MRKAARWILVGFGAAAVAACAYAVHDLRSGGVMMLQACVETYPRPAAWVCEQSLFSQTPEELAEMNQRAGALFAVHQVKKESDAHRFLAHYIKAGLDINAVDQRNAQRWTALHLVALDGDAAGVRVLLDHGADPSLKDADGKTAAELARERHARHPSPGRAEVVKLLEAHQPRS</sequence>
<reference evidence="5" key="1">
    <citation type="submission" date="2022-05" db="EMBL/GenBank/DDBJ databases">
        <title>Schlegelella sp. nov., isolated from mangrove soil.</title>
        <authorList>
            <person name="Liu Y."/>
            <person name="Ge X."/>
            <person name="Liu W."/>
        </authorList>
    </citation>
    <scope>NUCLEOTIDE SEQUENCE</scope>
    <source>
        <strain evidence="5">S2-27</strain>
    </source>
</reference>
<dbReference type="Pfam" id="PF13857">
    <property type="entry name" value="Ank_5"/>
    <property type="match status" value="1"/>
</dbReference>
<keyword evidence="6" id="KW-1185">Reference proteome</keyword>
<evidence type="ECO:0000313" key="5">
    <source>
        <dbReference type="EMBL" id="MCM5679961.1"/>
    </source>
</evidence>
<organism evidence="5 6">
    <name type="scientific">Caldimonas mangrovi</name>
    <dbReference type="NCBI Taxonomy" id="2944811"/>
    <lineage>
        <taxon>Bacteria</taxon>
        <taxon>Pseudomonadati</taxon>
        <taxon>Pseudomonadota</taxon>
        <taxon>Betaproteobacteria</taxon>
        <taxon>Burkholderiales</taxon>
        <taxon>Sphaerotilaceae</taxon>
        <taxon>Caldimonas</taxon>
    </lineage>
</organism>
<feature type="repeat" description="ANK" evidence="3">
    <location>
        <begin position="107"/>
        <end position="139"/>
    </location>
</feature>
<dbReference type="PANTHER" id="PTHR24180:SF45">
    <property type="entry name" value="POLY [ADP-RIBOSE] POLYMERASE TANKYRASE"/>
    <property type="match status" value="1"/>
</dbReference>
<comment type="caution">
    <text evidence="5">The sequence shown here is derived from an EMBL/GenBank/DDBJ whole genome shotgun (WGS) entry which is preliminary data.</text>
</comment>
<dbReference type="InterPro" id="IPR002110">
    <property type="entry name" value="Ankyrin_rpt"/>
</dbReference>
<gene>
    <name evidence="5" type="ORF">M8A51_10495</name>
</gene>
<dbReference type="PANTHER" id="PTHR24180">
    <property type="entry name" value="CYCLIN-DEPENDENT KINASE INHIBITOR 2C-RELATED"/>
    <property type="match status" value="1"/>
</dbReference>
<evidence type="ECO:0008006" key="7">
    <source>
        <dbReference type="Google" id="ProtNLM"/>
    </source>
</evidence>
<accession>A0ABT0YMK7</accession>
<evidence type="ECO:0000256" key="2">
    <source>
        <dbReference type="ARBA" id="ARBA00023043"/>
    </source>
</evidence>
<dbReference type="PROSITE" id="PS50297">
    <property type="entry name" value="ANK_REP_REGION"/>
    <property type="match status" value="1"/>
</dbReference>
<feature type="compositionally biased region" description="Basic and acidic residues" evidence="4">
    <location>
        <begin position="135"/>
        <end position="150"/>
    </location>
</feature>
<feature type="region of interest" description="Disordered" evidence="4">
    <location>
        <begin position="135"/>
        <end position="162"/>
    </location>
</feature>
<dbReference type="SUPFAM" id="SSF48403">
    <property type="entry name" value="Ankyrin repeat"/>
    <property type="match status" value="1"/>
</dbReference>
<dbReference type="InterPro" id="IPR036770">
    <property type="entry name" value="Ankyrin_rpt-contain_sf"/>
</dbReference>
<evidence type="ECO:0000256" key="1">
    <source>
        <dbReference type="ARBA" id="ARBA00022737"/>
    </source>
</evidence>
<dbReference type="Proteomes" id="UP001165541">
    <property type="component" value="Unassembled WGS sequence"/>
</dbReference>
<dbReference type="PROSITE" id="PS50088">
    <property type="entry name" value="ANK_REPEAT"/>
    <property type="match status" value="1"/>
</dbReference>
<evidence type="ECO:0000313" key="6">
    <source>
        <dbReference type="Proteomes" id="UP001165541"/>
    </source>
</evidence>
<proteinExistence type="predicted"/>
<evidence type="ECO:0000256" key="4">
    <source>
        <dbReference type="SAM" id="MobiDB-lite"/>
    </source>
</evidence>
<dbReference type="EMBL" id="JAMKFE010000005">
    <property type="protein sequence ID" value="MCM5679961.1"/>
    <property type="molecule type" value="Genomic_DNA"/>
</dbReference>